<evidence type="ECO:0000313" key="5">
    <source>
        <dbReference type="EMBL" id="AAT27904.1"/>
    </source>
</evidence>
<dbReference type="Gene3D" id="3.40.50.1360">
    <property type="match status" value="1"/>
</dbReference>
<accession>Q6KHM6</accession>
<keyword evidence="1" id="KW-0805">Transcription regulation</keyword>
<dbReference type="STRING" id="267748.MMOB4180"/>
<dbReference type="KEGG" id="mmo:MMOB4180"/>
<dbReference type="eggNOG" id="COG1349">
    <property type="taxonomic scope" value="Bacteria"/>
</dbReference>
<dbReference type="AlphaFoldDB" id="Q6KHM6"/>
<dbReference type="Pfam" id="PF00455">
    <property type="entry name" value="DeoRC"/>
    <property type="match status" value="1"/>
</dbReference>
<dbReference type="InterPro" id="IPR050313">
    <property type="entry name" value="Carb_Metab_HTH_regulators"/>
</dbReference>
<evidence type="ECO:0000256" key="1">
    <source>
        <dbReference type="ARBA" id="ARBA00023015"/>
    </source>
</evidence>
<dbReference type="Gene3D" id="1.10.10.10">
    <property type="entry name" value="Winged helix-like DNA-binding domain superfamily/Winged helix DNA-binding domain"/>
    <property type="match status" value="1"/>
</dbReference>
<evidence type="ECO:0000259" key="3">
    <source>
        <dbReference type="Pfam" id="PF00455"/>
    </source>
</evidence>
<dbReference type="HOGENOM" id="CLU_060699_1_4_14"/>
<dbReference type="InterPro" id="IPR014036">
    <property type="entry name" value="DeoR-like_C"/>
</dbReference>
<dbReference type="SUPFAM" id="SSF46785">
    <property type="entry name" value="Winged helix' DNA-binding domain"/>
    <property type="match status" value="1"/>
</dbReference>
<dbReference type="EMBL" id="AE017308">
    <property type="protein sequence ID" value="AAT27904.1"/>
    <property type="molecule type" value="Genomic_DNA"/>
</dbReference>
<dbReference type="SUPFAM" id="SSF100950">
    <property type="entry name" value="NagB/RpiA/CoA transferase-like"/>
    <property type="match status" value="1"/>
</dbReference>
<dbReference type="GO" id="GO:0003700">
    <property type="term" value="F:DNA-binding transcription factor activity"/>
    <property type="evidence" value="ECO:0007669"/>
    <property type="project" value="InterPro"/>
</dbReference>
<dbReference type="Proteomes" id="UP000009072">
    <property type="component" value="Chromosome"/>
</dbReference>
<keyword evidence="2" id="KW-0804">Transcription</keyword>
<dbReference type="InterPro" id="IPR001034">
    <property type="entry name" value="DeoR_HTH"/>
</dbReference>
<dbReference type="InterPro" id="IPR037171">
    <property type="entry name" value="NagB/RpiA_transferase-like"/>
</dbReference>
<protein>
    <submittedName>
        <fullName evidence="5">DeoR-family transcriptional repressor of sugar metabolism</fullName>
    </submittedName>
</protein>
<keyword evidence="6" id="KW-1185">Reference proteome</keyword>
<proteinExistence type="predicted"/>
<dbReference type="InterPro" id="IPR036388">
    <property type="entry name" value="WH-like_DNA-bd_sf"/>
</dbReference>
<name>Q6KHM6_MYCM1</name>
<evidence type="ECO:0000256" key="2">
    <source>
        <dbReference type="ARBA" id="ARBA00023163"/>
    </source>
</evidence>
<dbReference type="InterPro" id="IPR036390">
    <property type="entry name" value="WH_DNA-bd_sf"/>
</dbReference>
<dbReference type="PANTHER" id="PTHR30363:SF44">
    <property type="entry name" value="AGA OPERON TRANSCRIPTIONAL REPRESSOR-RELATED"/>
    <property type="match status" value="1"/>
</dbReference>
<dbReference type="SMART" id="SM01134">
    <property type="entry name" value="DeoRC"/>
    <property type="match status" value="1"/>
</dbReference>
<dbReference type="Pfam" id="PF08220">
    <property type="entry name" value="HTH_DeoR"/>
    <property type="match status" value="1"/>
</dbReference>
<feature type="domain" description="DeoR-like transcriptional repressor C-terminal sensor" evidence="3">
    <location>
        <begin position="74"/>
        <end position="227"/>
    </location>
</feature>
<feature type="domain" description="HTH deoR-type" evidence="4">
    <location>
        <begin position="6"/>
        <end position="56"/>
    </location>
</feature>
<organism evidence="5 6">
    <name type="scientific">Mycoplasma mobile (strain ATCC 43663 / 163K / NCTC 11711)</name>
    <name type="common">Mesomycoplasma mobile</name>
    <dbReference type="NCBI Taxonomy" id="267748"/>
    <lineage>
        <taxon>Bacteria</taxon>
        <taxon>Bacillati</taxon>
        <taxon>Mycoplasmatota</taxon>
        <taxon>Mycoplasmoidales</taxon>
        <taxon>Metamycoplasmataceae</taxon>
        <taxon>Mesomycoplasma</taxon>
    </lineage>
</organism>
<reference evidence="5 6" key="1">
    <citation type="journal article" date="2004" name="Genome Res.">
        <title>The complete genome and proteome of Mycoplasma mobile.</title>
        <authorList>
            <person name="Jaffe J.D."/>
            <person name="Stange-Thomann N."/>
            <person name="Smith C."/>
            <person name="DeCaprio D."/>
            <person name="Fisher S."/>
            <person name="Butler J."/>
            <person name="Calvo S."/>
            <person name="Elkins T."/>
            <person name="FitzGerald M.G."/>
            <person name="Hafez N."/>
            <person name="Kodira C.D."/>
            <person name="Major J."/>
            <person name="Wang S."/>
            <person name="Wilkinson J."/>
            <person name="Nicol R."/>
            <person name="Nusbaum C."/>
            <person name="Birren B."/>
            <person name="Berg H.C."/>
            <person name="Church G.M."/>
        </authorList>
    </citation>
    <scope>NUCLEOTIDE SEQUENCE [LARGE SCALE GENOMIC DNA]</scope>
    <source>
        <strain evidence="6">ATCC 43663 / 163K / NCTC 11711</strain>
    </source>
</reference>
<gene>
    <name evidence="5" type="primary">glpR</name>
    <name evidence="5" type="ordered locus">MMOB4180</name>
</gene>
<sequence>MLIIENKLLEYIKENKIVKPKTLETVFGLKSSTVRRYLIKLEEKKKIERNFGQIKYIGFIDSNRIASQEVEKNKPVKLQLAKKAASLAKDYKNVFISSGSSCYYVLDFLEKDINLYTNSIFNAIHAIDLGFKNVNIIGGHLKPASLSTVSSEITMIDNLKFQIAFLGVNGIDSKGSLTANDINEGVVKKYIANNSDLVVVLAEKEKFNSSAFYDFTPKNKIILVVSDYTAPFDFPNLSLIKL</sequence>
<evidence type="ECO:0000259" key="4">
    <source>
        <dbReference type="Pfam" id="PF08220"/>
    </source>
</evidence>
<evidence type="ECO:0000313" key="6">
    <source>
        <dbReference type="Proteomes" id="UP000009072"/>
    </source>
</evidence>
<dbReference type="PANTHER" id="PTHR30363">
    <property type="entry name" value="HTH-TYPE TRANSCRIPTIONAL REGULATOR SRLR-RELATED"/>
    <property type="match status" value="1"/>
</dbReference>